<keyword evidence="2" id="KW-0012">Acyltransferase</keyword>
<feature type="domain" description="N-acetyltransferase" evidence="3">
    <location>
        <begin position="11"/>
        <end position="168"/>
    </location>
</feature>
<evidence type="ECO:0000256" key="1">
    <source>
        <dbReference type="ARBA" id="ARBA00022679"/>
    </source>
</evidence>
<protein>
    <submittedName>
        <fullName evidence="4">GNAT family N-acetyltransferase</fullName>
    </submittedName>
</protein>
<keyword evidence="1 4" id="KW-0808">Transferase</keyword>
<dbReference type="InterPro" id="IPR000182">
    <property type="entry name" value="GNAT_dom"/>
</dbReference>
<dbReference type="KEGG" id="nah:F5544_07305"/>
<dbReference type="Gene3D" id="3.40.630.30">
    <property type="match status" value="1"/>
</dbReference>
<evidence type="ECO:0000259" key="3">
    <source>
        <dbReference type="PROSITE" id="PS51186"/>
    </source>
</evidence>
<evidence type="ECO:0000313" key="4">
    <source>
        <dbReference type="EMBL" id="QIS09368.1"/>
    </source>
</evidence>
<dbReference type="CDD" id="cd04301">
    <property type="entry name" value="NAT_SF"/>
    <property type="match status" value="1"/>
</dbReference>
<name>A0A6G9Y866_9NOCA</name>
<dbReference type="EMBL" id="CP046172">
    <property type="protein sequence ID" value="QIS09368.1"/>
    <property type="molecule type" value="Genomic_DNA"/>
</dbReference>
<dbReference type="PROSITE" id="PS51186">
    <property type="entry name" value="GNAT"/>
    <property type="match status" value="1"/>
</dbReference>
<dbReference type="Pfam" id="PF00583">
    <property type="entry name" value="Acetyltransf_1"/>
    <property type="match status" value="1"/>
</dbReference>
<dbReference type="SUPFAM" id="SSF55729">
    <property type="entry name" value="Acyl-CoA N-acyltransferases (Nat)"/>
    <property type="match status" value="1"/>
</dbReference>
<dbReference type="GO" id="GO:0016747">
    <property type="term" value="F:acyltransferase activity, transferring groups other than amino-acyl groups"/>
    <property type="evidence" value="ECO:0007669"/>
    <property type="project" value="InterPro"/>
</dbReference>
<proteinExistence type="predicted"/>
<dbReference type="Proteomes" id="UP000503540">
    <property type="component" value="Chromosome"/>
</dbReference>
<dbReference type="InterPro" id="IPR050832">
    <property type="entry name" value="Bact_Acetyltransf"/>
</dbReference>
<sequence length="168" mass="18441">MWGRLSGVATPTIRPATLSDEPALARINWRTWSPISEITPRPVPETPFFGESTRPEQCLIAEFDGQSVGYVRLVQPIPVASVAHVRQIQGLAVETHVRGRGIGGALLEAAVAETRRQGANRLTLRVLATNTNARRLYERMGFVVEGVLRGEFHIDGAYVDDILMARGV</sequence>
<dbReference type="InterPro" id="IPR016181">
    <property type="entry name" value="Acyl_CoA_acyltransferase"/>
</dbReference>
<dbReference type="AlphaFoldDB" id="A0A6G9Y866"/>
<accession>A0A6G9Y866</accession>
<keyword evidence="5" id="KW-1185">Reference proteome</keyword>
<organism evidence="4 5">
    <name type="scientific">Nocardia arthritidis</name>
    <dbReference type="NCBI Taxonomy" id="228602"/>
    <lineage>
        <taxon>Bacteria</taxon>
        <taxon>Bacillati</taxon>
        <taxon>Actinomycetota</taxon>
        <taxon>Actinomycetes</taxon>
        <taxon>Mycobacteriales</taxon>
        <taxon>Nocardiaceae</taxon>
        <taxon>Nocardia</taxon>
    </lineage>
</organism>
<evidence type="ECO:0000256" key="2">
    <source>
        <dbReference type="ARBA" id="ARBA00023315"/>
    </source>
</evidence>
<reference evidence="4 5" key="1">
    <citation type="journal article" date="2019" name="ACS Chem. Biol.">
        <title>Identification and Mobilization of a Cryptic Antibiotic Biosynthesis Gene Locus from a Human-Pathogenic Nocardia Isolate.</title>
        <authorList>
            <person name="Herisse M."/>
            <person name="Ishida K."/>
            <person name="Porter J.L."/>
            <person name="Howden B."/>
            <person name="Hertweck C."/>
            <person name="Stinear T.P."/>
            <person name="Pidot S.J."/>
        </authorList>
    </citation>
    <scope>NUCLEOTIDE SEQUENCE [LARGE SCALE GENOMIC DNA]</scope>
    <source>
        <strain evidence="4 5">AUSMDU00012717</strain>
    </source>
</reference>
<evidence type="ECO:0000313" key="5">
    <source>
        <dbReference type="Proteomes" id="UP000503540"/>
    </source>
</evidence>
<gene>
    <name evidence="4" type="ORF">F5544_07305</name>
</gene>
<dbReference type="PANTHER" id="PTHR43877">
    <property type="entry name" value="AMINOALKYLPHOSPHONATE N-ACETYLTRANSFERASE-RELATED-RELATED"/>
    <property type="match status" value="1"/>
</dbReference>